<dbReference type="EMBL" id="WMBA01000015">
    <property type="protein sequence ID" value="MTD54829.1"/>
    <property type="molecule type" value="Genomic_DNA"/>
</dbReference>
<feature type="region of interest" description="Disordered" evidence="1">
    <location>
        <begin position="78"/>
        <end position="101"/>
    </location>
</feature>
<name>A0A6N7Z203_9PSEU</name>
<reference evidence="2 3" key="1">
    <citation type="submission" date="2019-11" db="EMBL/GenBank/DDBJ databases">
        <title>Draft genome of Amycolatopsis RM579.</title>
        <authorList>
            <person name="Duangmal K."/>
            <person name="Mingma R."/>
        </authorList>
    </citation>
    <scope>NUCLEOTIDE SEQUENCE [LARGE SCALE GENOMIC DNA]</scope>
    <source>
        <strain evidence="2 3">RM579</strain>
    </source>
</reference>
<protein>
    <submittedName>
        <fullName evidence="2">Uncharacterized protein</fullName>
    </submittedName>
</protein>
<comment type="caution">
    <text evidence="2">The sequence shown here is derived from an EMBL/GenBank/DDBJ whole genome shotgun (WGS) entry which is preliminary data.</text>
</comment>
<dbReference type="AlphaFoldDB" id="A0A6N7Z203"/>
<evidence type="ECO:0000313" key="2">
    <source>
        <dbReference type="EMBL" id="MTD54829.1"/>
    </source>
</evidence>
<dbReference type="Proteomes" id="UP000440096">
    <property type="component" value="Unassembled WGS sequence"/>
</dbReference>
<accession>A0A6N7Z203</accession>
<evidence type="ECO:0000256" key="1">
    <source>
        <dbReference type="SAM" id="MobiDB-lite"/>
    </source>
</evidence>
<keyword evidence="3" id="KW-1185">Reference proteome</keyword>
<organism evidence="2 3">
    <name type="scientific">Amycolatopsis pithecellobii</name>
    <dbReference type="NCBI Taxonomy" id="664692"/>
    <lineage>
        <taxon>Bacteria</taxon>
        <taxon>Bacillati</taxon>
        <taxon>Actinomycetota</taxon>
        <taxon>Actinomycetes</taxon>
        <taxon>Pseudonocardiales</taxon>
        <taxon>Pseudonocardiaceae</taxon>
        <taxon>Amycolatopsis</taxon>
    </lineage>
</organism>
<proteinExistence type="predicted"/>
<evidence type="ECO:0000313" key="3">
    <source>
        <dbReference type="Proteomes" id="UP000440096"/>
    </source>
</evidence>
<sequence length="101" mass="10277">MTSLDVCWNGSCHTYPLTSNSETVAAGATCTGPADACMARMRETGGKTGFAMIPGLPAAPVQVIFAGQTATVAPEIRYPNGPDCGGGGPQGQLTVDEKGMR</sequence>
<dbReference type="OrthoDB" id="3828886at2"/>
<gene>
    <name evidence="2" type="ORF">GKO32_12675</name>
</gene>
<dbReference type="RefSeq" id="WP_154757028.1">
    <property type="nucleotide sequence ID" value="NZ_WMBA01000015.1"/>
</dbReference>